<dbReference type="AlphaFoldDB" id="A0A3G4V5M0"/>
<dbReference type="GeneID" id="64086324"/>
<dbReference type="RefSeq" id="WP_124939789.1">
    <property type="nucleotide sequence ID" value="NZ_CP033577.1"/>
</dbReference>
<protein>
    <submittedName>
        <fullName evidence="1">Flp family type IVb pilin</fullName>
    </submittedName>
</protein>
<evidence type="ECO:0000313" key="1">
    <source>
        <dbReference type="EMBL" id="AYV20000.1"/>
    </source>
</evidence>
<accession>A0A3G4V5M0</accession>
<sequence>MITKLYVKTSLFLSQFKNDQRGVTAIEYGLIGVAMAIAVSVAFSVGGDGGFLKELKAAFAKIGTTIATSTSGK</sequence>
<gene>
    <name evidence="1" type="ORF">ECB94_01225</name>
</gene>
<organism evidence="1 2">
    <name type="scientific">Vibrio mediterranei</name>
    <dbReference type="NCBI Taxonomy" id="689"/>
    <lineage>
        <taxon>Bacteria</taxon>
        <taxon>Pseudomonadati</taxon>
        <taxon>Pseudomonadota</taxon>
        <taxon>Gammaproteobacteria</taxon>
        <taxon>Vibrionales</taxon>
        <taxon>Vibrionaceae</taxon>
        <taxon>Vibrio</taxon>
    </lineage>
</organism>
<dbReference type="Proteomes" id="UP000279760">
    <property type="component" value="Chromosome 1"/>
</dbReference>
<name>A0A3G4V5M0_9VIBR</name>
<dbReference type="InterPro" id="IPR007047">
    <property type="entry name" value="Flp_Fap"/>
</dbReference>
<proteinExistence type="predicted"/>
<dbReference type="Pfam" id="PF04964">
    <property type="entry name" value="Flp_Fap"/>
    <property type="match status" value="1"/>
</dbReference>
<dbReference type="EMBL" id="CP033577">
    <property type="protein sequence ID" value="AYV20000.1"/>
    <property type="molecule type" value="Genomic_DNA"/>
</dbReference>
<evidence type="ECO:0000313" key="2">
    <source>
        <dbReference type="Proteomes" id="UP000279760"/>
    </source>
</evidence>
<reference evidence="1 2" key="1">
    <citation type="submission" date="2018-11" db="EMBL/GenBank/DDBJ databases">
        <title>Complete Genome Sequence of Vbrio mediterranei 117-T6: a Potential Pathogen Bacteria Isolated from the Conchocelis of Pyropia.</title>
        <authorList>
            <person name="Liu Q."/>
        </authorList>
    </citation>
    <scope>NUCLEOTIDE SEQUENCE [LARGE SCALE GENOMIC DNA]</scope>
    <source>
        <strain evidence="1 2">117-T6</strain>
    </source>
</reference>